<reference evidence="1" key="1">
    <citation type="submission" date="2015-10" db="EMBL/GenBank/DDBJ databases">
        <authorList>
            <person name="Gilbert D.G."/>
        </authorList>
    </citation>
    <scope>NUCLEOTIDE SEQUENCE</scope>
</reference>
<proteinExistence type="predicted"/>
<organism evidence="1">
    <name type="scientific">hydrothermal vent metagenome</name>
    <dbReference type="NCBI Taxonomy" id="652676"/>
    <lineage>
        <taxon>unclassified sequences</taxon>
        <taxon>metagenomes</taxon>
        <taxon>ecological metagenomes</taxon>
    </lineage>
</organism>
<dbReference type="EMBL" id="FAXC01000159">
    <property type="protein sequence ID" value="CUV09027.1"/>
    <property type="molecule type" value="Genomic_DNA"/>
</dbReference>
<sequence>MSAMYNHPETVSISIWLDKPGTRSTATSECLQTLPSE</sequence>
<gene>
    <name evidence="1" type="ORF">MGWOODY_Mmi1740</name>
</gene>
<dbReference type="AlphaFoldDB" id="A0A170QCE6"/>
<name>A0A170QCE6_9ZZZZ</name>
<protein>
    <submittedName>
        <fullName evidence="1">Uncharacterized protein</fullName>
    </submittedName>
</protein>
<accession>A0A170QCE6</accession>
<evidence type="ECO:0000313" key="1">
    <source>
        <dbReference type="EMBL" id="CUV09027.1"/>
    </source>
</evidence>